<organism evidence="2 3">
    <name type="scientific">Nocardia niwae</name>
    <dbReference type="NCBI Taxonomy" id="626084"/>
    <lineage>
        <taxon>Bacteria</taxon>
        <taxon>Bacillati</taxon>
        <taxon>Actinomycetota</taxon>
        <taxon>Actinomycetes</taxon>
        <taxon>Mycobacteriales</taxon>
        <taxon>Nocardiaceae</taxon>
        <taxon>Nocardia</taxon>
    </lineage>
</organism>
<comment type="caution">
    <text evidence="2">The sequence shown here is derived from an EMBL/GenBank/DDBJ whole genome shotgun (WGS) entry which is preliminary data.</text>
</comment>
<dbReference type="RefSeq" id="WP_357991168.1">
    <property type="nucleotide sequence ID" value="NZ_JBEYBR010000023.1"/>
</dbReference>
<dbReference type="Proteomes" id="UP001550535">
    <property type="component" value="Unassembled WGS sequence"/>
</dbReference>
<sequence>MTNTLQLAPSPGRSPSTRTLVRGGRTSAADGTTITYLARGEGPVVLGVHGGLGSAISMPITYPLPDIAYLEHRVAAGDCEQLLLDITPAAGGFSTAELAALHSDPLWMSKIAHAPTLVPTMRIMASLPAAVDRHAALTCLPG</sequence>
<protein>
    <recommendedName>
        <fullName evidence="4">Alpha/beta hydrolase</fullName>
    </recommendedName>
</protein>
<name>A0ABV2X9D8_9NOCA</name>
<accession>A0ABV2X9D8</accession>
<dbReference type="EMBL" id="JBEYBR010000023">
    <property type="protein sequence ID" value="MEU2122476.1"/>
    <property type="molecule type" value="Genomic_DNA"/>
</dbReference>
<feature type="compositionally biased region" description="Polar residues" evidence="1">
    <location>
        <begin position="1"/>
        <end position="19"/>
    </location>
</feature>
<feature type="region of interest" description="Disordered" evidence="1">
    <location>
        <begin position="1"/>
        <end position="25"/>
    </location>
</feature>
<proteinExistence type="predicted"/>
<evidence type="ECO:0008006" key="4">
    <source>
        <dbReference type="Google" id="ProtNLM"/>
    </source>
</evidence>
<evidence type="ECO:0000313" key="3">
    <source>
        <dbReference type="Proteomes" id="UP001550535"/>
    </source>
</evidence>
<keyword evidence="3" id="KW-1185">Reference proteome</keyword>
<evidence type="ECO:0000313" key="2">
    <source>
        <dbReference type="EMBL" id="MEU2122476.1"/>
    </source>
</evidence>
<evidence type="ECO:0000256" key="1">
    <source>
        <dbReference type="SAM" id="MobiDB-lite"/>
    </source>
</evidence>
<gene>
    <name evidence="2" type="ORF">ABZ507_11720</name>
</gene>
<reference evidence="2 3" key="1">
    <citation type="submission" date="2024-06" db="EMBL/GenBank/DDBJ databases">
        <title>The Natural Products Discovery Center: Release of the First 8490 Sequenced Strains for Exploring Actinobacteria Biosynthetic Diversity.</title>
        <authorList>
            <person name="Kalkreuter E."/>
            <person name="Kautsar S.A."/>
            <person name="Yang D."/>
            <person name="Bader C.D."/>
            <person name="Teijaro C.N."/>
            <person name="Fluegel L."/>
            <person name="Davis C.M."/>
            <person name="Simpson J.R."/>
            <person name="Lauterbach L."/>
            <person name="Steele A.D."/>
            <person name="Gui C."/>
            <person name="Meng S."/>
            <person name="Li G."/>
            <person name="Viehrig K."/>
            <person name="Ye F."/>
            <person name="Su P."/>
            <person name="Kiefer A.F."/>
            <person name="Nichols A."/>
            <person name="Cepeda A.J."/>
            <person name="Yan W."/>
            <person name="Fan B."/>
            <person name="Jiang Y."/>
            <person name="Adhikari A."/>
            <person name="Zheng C.-J."/>
            <person name="Schuster L."/>
            <person name="Cowan T.M."/>
            <person name="Smanski M.J."/>
            <person name="Chevrette M.G."/>
            <person name="De Carvalho L.P.S."/>
            <person name="Shen B."/>
        </authorList>
    </citation>
    <scope>NUCLEOTIDE SEQUENCE [LARGE SCALE GENOMIC DNA]</scope>
    <source>
        <strain evidence="2 3">NPDC019434</strain>
    </source>
</reference>